<proteinExistence type="predicted"/>
<organism evidence="1">
    <name type="scientific">Siphoviridae sp. ctGsX68</name>
    <dbReference type="NCBI Taxonomy" id="2825417"/>
    <lineage>
        <taxon>Viruses</taxon>
        <taxon>Duplodnaviria</taxon>
        <taxon>Heunggongvirae</taxon>
        <taxon>Uroviricota</taxon>
        <taxon>Caudoviricetes</taxon>
    </lineage>
</organism>
<evidence type="ECO:0000313" key="1">
    <source>
        <dbReference type="EMBL" id="DAF98059.1"/>
    </source>
</evidence>
<protein>
    <submittedName>
        <fullName evidence="1">Uncharacterized protein</fullName>
    </submittedName>
</protein>
<accession>A0A8S5UUD4</accession>
<dbReference type="EMBL" id="BK016141">
    <property type="protein sequence ID" value="DAF98059.1"/>
    <property type="molecule type" value="Genomic_DNA"/>
</dbReference>
<reference evidence="1" key="1">
    <citation type="journal article" date="2021" name="Proc. Natl. Acad. Sci. U.S.A.">
        <title>A Catalog of Tens of Thousands of Viruses from Human Metagenomes Reveals Hidden Associations with Chronic Diseases.</title>
        <authorList>
            <person name="Tisza M.J."/>
            <person name="Buck C.B."/>
        </authorList>
    </citation>
    <scope>NUCLEOTIDE SEQUENCE</scope>
    <source>
        <strain evidence="1">CtGsX68</strain>
    </source>
</reference>
<sequence>MEPNLSFTLYRRFYILLSHSDKVGEAEPTA</sequence>
<name>A0A8S5UUD4_9CAUD</name>